<dbReference type="GO" id="GO:0009247">
    <property type="term" value="P:glycolipid biosynthetic process"/>
    <property type="evidence" value="ECO:0007669"/>
    <property type="project" value="UniProtKB-ARBA"/>
</dbReference>
<dbReference type="PANTHER" id="PTHR30606">
    <property type="entry name" value="LIPID A BIOSYNTHESIS LAUROYL ACYLTRANSFERASE"/>
    <property type="match status" value="1"/>
</dbReference>
<keyword evidence="9" id="KW-1185">Reference proteome</keyword>
<keyword evidence="6 8" id="KW-0012">Acyltransferase</keyword>
<evidence type="ECO:0000256" key="2">
    <source>
        <dbReference type="ARBA" id="ARBA00022475"/>
    </source>
</evidence>
<dbReference type="AlphaFoldDB" id="A0AAE3SIE6"/>
<evidence type="ECO:0000256" key="1">
    <source>
        <dbReference type="ARBA" id="ARBA00004533"/>
    </source>
</evidence>
<evidence type="ECO:0000256" key="5">
    <source>
        <dbReference type="ARBA" id="ARBA00023136"/>
    </source>
</evidence>
<evidence type="ECO:0000313" key="8">
    <source>
        <dbReference type="EMBL" id="MCW3789153.1"/>
    </source>
</evidence>
<dbReference type="EMBL" id="JAPDPJ010000085">
    <property type="protein sequence ID" value="MCW3789153.1"/>
    <property type="molecule type" value="Genomic_DNA"/>
</dbReference>
<protein>
    <submittedName>
        <fullName evidence="8">Lysophospholipid acyltransferase family protein</fullName>
    </submittedName>
</protein>
<dbReference type="CDD" id="cd07984">
    <property type="entry name" value="LPLAT_LABLAT-like"/>
    <property type="match status" value="1"/>
</dbReference>
<organism evidence="8 9">
    <name type="scientific">Plebeiibacterium sediminum</name>
    <dbReference type="NCBI Taxonomy" id="2992112"/>
    <lineage>
        <taxon>Bacteria</taxon>
        <taxon>Pseudomonadati</taxon>
        <taxon>Bacteroidota</taxon>
        <taxon>Bacteroidia</taxon>
        <taxon>Marinilabiliales</taxon>
        <taxon>Marinilabiliaceae</taxon>
        <taxon>Plebeiibacterium</taxon>
    </lineage>
</organism>
<evidence type="ECO:0000256" key="6">
    <source>
        <dbReference type="ARBA" id="ARBA00023315"/>
    </source>
</evidence>
<comment type="caution">
    <text evidence="8">The sequence shown here is derived from an EMBL/GenBank/DDBJ whole genome shotgun (WGS) entry which is preliminary data.</text>
</comment>
<proteinExistence type="predicted"/>
<keyword evidence="3" id="KW-0997">Cell inner membrane</keyword>
<dbReference type="RefSeq" id="WP_301192710.1">
    <property type="nucleotide sequence ID" value="NZ_JAPDPJ010000085.1"/>
</dbReference>
<comment type="subcellular location">
    <subcellularLocation>
        <location evidence="1">Cell inner membrane</location>
    </subcellularLocation>
</comment>
<dbReference type="InterPro" id="IPR004960">
    <property type="entry name" value="LipA_acyltrans"/>
</dbReference>
<evidence type="ECO:0000256" key="4">
    <source>
        <dbReference type="ARBA" id="ARBA00022679"/>
    </source>
</evidence>
<dbReference type="GO" id="GO:0005886">
    <property type="term" value="C:plasma membrane"/>
    <property type="evidence" value="ECO:0007669"/>
    <property type="project" value="UniProtKB-SubCell"/>
</dbReference>
<keyword evidence="5 7" id="KW-0472">Membrane</keyword>
<name>A0AAE3SIE6_9BACT</name>
<evidence type="ECO:0000313" key="9">
    <source>
        <dbReference type="Proteomes" id="UP001209229"/>
    </source>
</evidence>
<evidence type="ECO:0000256" key="3">
    <source>
        <dbReference type="ARBA" id="ARBA00022519"/>
    </source>
</evidence>
<feature type="transmembrane region" description="Helical" evidence="7">
    <location>
        <begin position="6"/>
        <end position="27"/>
    </location>
</feature>
<keyword evidence="7" id="KW-1133">Transmembrane helix</keyword>
<keyword evidence="2" id="KW-1003">Cell membrane</keyword>
<dbReference type="Proteomes" id="UP001209229">
    <property type="component" value="Unassembled WGS sequence"/>
</dbReference>
<keyword evidence="4" id="KW-0808">Transferase</keyword>
<keyword evidence="7" id="KW-0812">Transmembrane</keyword>
<accession>A0AAE3SIE6</accession>
<sequence>MSLITTFFFYLLLLVITLIPFKALYAFSDFMRFIMRNIVRYRVKVIRENIKRAFPEKSDQEIKDIEKKAYKHLIDYIVEGVKAFTMSKKTIIKRHKLVNPELIEPFFKQNKSIIAVTAHYNNWEWGSLSASLQTDYKAIAFYKRLRNKYIDKALRKSRTRCGTTLSSIYETTKTFEKNRNNPVIYLMAADQSPSKKLLNKALWINFLGINTPFLQGPEKHARINNYPVVYVDIEQTKRGYYELFLTILTDNPNSLKEGELTKLYAQKLEQNIINKPESWLWSHKRWKHVPL</sequence>
<dbReference type="Pfam" id="PF03279">
    <property type="entry name" value="Lip_A_acyltrans"/>
    <property type="match status" value="1"/>
</dbReference>
<evidence type="ECO:0000256" key="7">
    <source>
        <dbReference type="SAM" id="Phobius"/>
    </source>
</evidence>
<dbReference type="GO" id="GO:0016746">
    <property type="term" value="F:acyltransferase activity"/>
    <property type="evidence" value="ECO:0007669"/>
    <property type="project" value="UniProtKB-KW"/>
</dbReference>
<reference evidence="8" key="1">
    <citation type="submission" date="2022-10" db="EMBL/GenBank/DDBJ databases">
        <authorList>
            <person name="Yu W.X."/>
        </authorList>
    </citation>
    <scope>NUCLEOTIDE SEQUENCE</scope>
    <source>
        <strain evidence="8">AAT</strain>
    </source>
</reference>
<dbReference type="PANTHER" id="PTHR30606:SF10">
    <property type="entry name" value="PHOSPHATIDYLINOSITOL MANNOSIDE ACYLTRANSFERASE"/>
    <property type="match status" value="1"/>
</dbReference>
<gene>
    <name evidence="8" type="ORF">OM075_21990</name>
</gene>